<organism evidence="1 2">
    <name type="scientific">Bacillus mycoides</name>
    <dbReference type="NCBI Taxonomy" id="1405"/>
    <lineage>
        <taxon>Bacteria</taxon>
        <taxon>Bacillati</taxon>
        <taxon>Bacillota</taxon>
        <taxon>Bacilli</taxon>
        <taxon>Bacillales</taxon>
        <taxon>Bacillaceae</taxon>
        <taxon>Bacillus</taxon>
        <taxon>Bacillus cereus group</taxon>
    </lineage>
</organism>
<gene>
    <name evidence="1" type="ORF">BWGOE11_39190</name>
</gene>
<evidence type="ECO:0000313" key="2">
    <source>
        <dbReference type="Proteomes" id="UP000175835"/>
    </source>
</evidence>
<dbReference type="RefSeq" id="WP_070146853.1">
    <property type="nucleotide sequence ID" value="NZ_LXLX01000048.1"/>
</dbReference>
<comment type="caution">
    <text evidence="1">The sequence shown here is derived from an EMBL/GenBank/DDBJ whole genome shotgun (WGS) entry which is preliminary data.</text>
</comment>
<reference evidence="1 2" key="1">
    <citation type="submission" date="2016-05" db="EMBL/GenBank/DDBJ databases">
        <title>Bacillus thuringiensis and Bacillus weihenstephanensis as novel biocontrol agents of wilt causing Verticillium species.</title>
        <authorList>
            <person name="Hollensteiner J."/>
            <person name="Wemheuer F."/>
            <person name="Harting R."/>
            <person name="Kolarzyk A."/>
            <person name="Diaz-Valerio S."/>
            <person name="Poehlein A."/>
            <person name="Brzuszkiewicz E."/>
            <person name="Nesemann K."/>
            <person name="Braus-Stromeyer S."/>
            <person name="Braus G."/>
            <person name="Daniel R."/>
            <person name="Liesegang H."/>
        </authorList>
    </citation>
    <scope>NUCLEOTIDE SEQUENCE [LARGE SCALE GENOMIC DNA]</scope>
    <source>
        <strain evidence="1 2">GOE11</strain>
    </source>
</reference>
<name>A0A1E8BJ71_BACMY</name>
<protein>
    <submittedName>
        <fullName evidence="1">Uncharacterized protein</fullName>
    </submittedName>
</protein>
<dbReference type="Proteomes" id="UP000175835">
    <property type="component" value="Unassembled WGS sequence"/>
</dbReference>
<dbReference type="EMBL" id="LXLX01000048">
    <property type="protein sequence ID" value="OFD89255.1"/>
    <property type="molecule type" value="Genomic_DNA"/>
</dbReference>
<proteinExistence type="predicted"/>
<dbReference type="AlphaFoldDB" id="A0A1E8BJ71"/>
<sequence length="72" mass="8426">MKKSHVSIRELSIYTGVIPTPNEFGDWWKKSVDKMDKNLLEALKYNLQSTNNSVMKKMYGIVQTRLDSLNKY</sequence>
<accession>A0A1E8BJ71</accession>
<evidence type="ECO:0000313" key="1">
    <source>
        <dbReference type="EMBL" id="OFD89255.1"/>
    </source>
</evidence>